<comment type="caution">
    <text evidence="1">The sequence shown here is derived from an EMBL/GenBank/DDBJ whole genome shotgun (WGS) entry which is preliminary data.</text>
</comment>
<dbReference type="SFLD" id="SFLDS00003">
    <property type="entry name" value="Haloacid_Dehalogenase"/>
    <property type="match status" value="1"/>
</dbReference>
<sequence>MIRGAIFDLDGVLLDSMAIWNDLGARYLLKQGVRPEPELREVLFSMSMEQGAEYMKQQYHLDKSSEEILDGIQEMLQDFYFYEVQAKVGAKELLTFLQEKGIPMTAATSSPREHVTRALKRNGLLEFLKRIDTTSEVGESKHSPLIYQRGAEFLGSRPEETLVFEDSLYALQTAKKAGFRAIGVYDSEGETNQAGVEETGEVYLNNLKEFIRYYKKLESE</sequence>
<dbReference type="RefSeq" id="WP_262654065.1">
    <property type="nucleotide sequence ID" value="NZ_JAOQKE010000003.1"/>
</dbReference>
<reference evidence="1 2" key="1">
    <citation type="journal article" date="2021" name="ISME Commun">
        <title>Automated analysis of genomic sequences facilitates high-throughput and comprehensive description of bacteria.</title>
        <authorList>
            <person name="Hitch T.C.A."/>
        </authorList>
    </citation>
    <scope>NUCLEOTIDE SEQUENCE [LARGE SCALE GENOMIC DNA]</scope>
    <source>
        <strain evidence="1 2">Sanger_29</strain>
    </source>
</reference>
<dbReference type="SFLD" id="SFLDG01129">
    <property type="entry name" value="C1.5:_HAD__Beta-PGM__Phosphata"/>
    <property type="match status" value="1"/>
</dbReference>
<dbReference type="Proteomes" id="UP001652338">
    <property type="component" value="Unassembled WGS sequence"/>
</dbReference>
<dbReference type="InterPro" id="IPR041492">
    <property type="entry name" value="HAD_2"/>
</dbReference>
<dbReference type="PANTHER" id="PTHR18901:SF38">
    <property type="entry name" value="PSEUDOURIDINE-5'-PHOSPHATASE"/>
    <property type="match status" value="1"/>
</dbReference>
<proteinExistence type="predicted"/>
<name>A0ABT2SJG1_9FIRM</name>
<dbReference type="Pfam" id="PF13419">
    <property type="entry name" value="HAD_2"/>
    <property type="match status" value="1"/>
</dbReference>
<dbReference type="SUPFAM" id="SSF56784">
    <property type="entry name" value="HAD-like"/>
    <property type="match status" value="1"/>
</dbReference>
<dbReference type="CDD" id="cd07505">
    <property type="entry name" value="HAD_BPGM-like"/>
    <property type="match status" value="1"/>
</dbReference>
<dbReference type="Gene3D" id="1.10.150.240">
    <property type="entry name" value="Putative phosphatase, domain 2"/>
    <property type="match status" value="1"/>
</dbReference>
<organism evidence="1 2">
    <name type="scientific">Muricoprocola aceti</name>
    <dbReference type="NCBI Taxonomy" id="2981772"/>
    <lineage>
        <taxon>Bacteria</taxon>
        <taxon>Bacillati</taxon>
        <taxon>Bacillota</taxon>
        <taxon>Clostridia</taxon>
        <taxon>Lachnospirales</taxon>
        <taxon>Lachnospiraceae</taxon>
        <taxon>Muricoprocola</taxon>
    </lineage>
</organism>
<protein>
    <submittedName>
        <fullName evidence="1">HAD family phosphatase</fullName>
    </submittedName>
</protein>
<dbReference type="InterPro" id="IPR023214">
    <property type="entry name" value="HAD_sf"/>
</dbReference>
<evidence type="ECO:0000313" key="1">
    <source>
        <dbReference type="EMBL" id="MCU6724613.1"/>
    </source>
</evidence>
<dbReference type="PRINTS" id="PR00413">
    <property type="entry name" value="HADHALOGNASE"/>
</dbReference>
<dbReference type="InterPro" id="IPR023198">
    <property type="entry name" value="PGP-like_dom2"/>
</dbReference>
<dbReference type="EMBL" id="JAOQKE010000003">
    <property type="protein sequence ID" value="MCU6724613.1"/>
    <property type="molecule type" value="Genomic_DNA"/>
</dbReference>
<accession>A0ABT2SJG1</accession>
<dbReference type="Gene3D" id="3.40.50.1000">
    <property type="entry name" value="HAD superfamily/HAD-like"/>
    <property type="match status" value="1"/>
</dbReference>
<dbReference type="InterPro" id="IPR006439">
    <property type="entry name" value="HAD-SF_hydro_IA"/>
</dbReference>
<gene>
    <name evidence="1" type="ORF">OCV47_04435</name>
</gene>
<dbReference type="InterPro" id="IPR036412">
    <property type="entry name" value="HAD-like_sf"/>
</dbReference>
<dbReference type="PANTHER" id="PTHR18901">
    <property type="entry name" value="2-DEOXYGLUCOSE-6-PHOSPHATE PHOSPHATASE 2"/>
    <property type="match status" value="1"/>
</dbReference>
<keyword evidence="2" id="KW-1185">Reference proteome</keyword>
<dbReference type="NCBIfam" id="TIGR01509">
    <property type="entry name" value="HAD-SF-IA-v3"/>
    <property type="match status" value="1"/>
</dbReference>
<evidence type="ECO:0000313" key="2">
    <source>
        <dbReference type="Proteomes" id="UP001652338"/>
    </source>
</evidence>